<dbReference type="PANTHER" id="PTHR22538:SF0">
    <property type="entry name" value="CILIA- AND FLAGELLA-ASSOCIATED PROTEIN 74"/>
    <property type="match status" value="1"/>
</dbReference>
<evidence type="ECO:0000313" key="3">
    <source>
        <dbReference type="Proteomes" id="UP000281549"/>
    </source>
</evidence>
<protein>
    <submittedName>
        <fullName evidence="2">Uncharacterized protein</fullName>
    </submittedName>
</protein>
<gene>
    <name evidence="2" type="ORF">ROZALSC1DRAFT_29120</name>
</gene>
<feature type="compositionally biased region" description="Polar residues" evidence="1">
    <location>
        <begin position="515"/>
        <end position="525"/>
    </location>
</feature>
<sequence>MAKILFPNCYPAEMIINLCGCTTEIKINHEPKIIDFGVLDSRENVKSLLKLYNPSLLDFEISLKSFPSQVWSPLIKENAKINSKSSIEIPFYFKEKKEGKFTGFISLNLILNKDETKDTDLDQSKISLKLKSETNVKIPLKATIVDSPIKFNKNLNFGIISHHVLKEDTILMQNTFSDECDFVFASPESQNIKISIFPTNGKLFKGQTKAVYVSASLVLNEQPLKLYEGHDIEMPNMELAQKPIQNADAIPDLNLKRHTKSHRRSSVMERRQSVSLRKESDNGGDKQLENLKVENVTENLSSSNIKLTIPCYLDFIDQVGERQTSCFPVHVSFKIQNPSFKLSFSKNPIKNNVLDFGVIPCSTRIIESLTIENLSNDPQTLGVVPLNPLGPFEMVNANRTIPPLSKFTLKISYFPSTMTRDLDELFLQINQDENIRLYLTGAAIQGSYQIEVDNNLVSFGDVAVSDTVEKQINIRNTCNAFLKGTFSIINVQIKSKENEKEKKDKDKEKKENLEDQSSNENGSSLNVTTFSLEAKSFEIEPNSLKPFIIKMTPNQDKCEYEGDLEIKIDGCQSSVVKLKGKSSKKDKAKHK</sequence>
<feature type="compositionally biased region" description="Basic and acidic residues" evidence="1">
    <location>
        <begin position="266"/>
        <end position="286"/>
    </location>
</feature>
<dbReference type="EMBL" id="ML005258">
    <property type="protein sequence ID" value="RKP19268.1"/>
    <property type="molecule type" value="Genomic_DNA"/>
</dbReference>
<accession>A0A4P9YIU0</accession>
<dbReference type="PANTHER" id="PTHR22538">
    <property type="entry name" value="CILIA- AND FLAGELLA-ASSOCIATED PROTEIN 74"/>
    <property type="match status" value="1"/>
</dbReference>
<name>A0A4P9YIU0_ROZAC</name>
<dbReference type="Proteomes" id="UP000281549">
    <property type="component" value="Unassembled WGS sequence"/>
</dbReference>
<dbReference type="InterPro" id="IPR013783">
    <property type="entry name" value="Ig-like_fold"/>
</dbReference>
<evidence type="ECO:0000313" key="2">
    <source>
        <dbReference type="EMBL" id="RKP19268.1"/>
    </source>
</evidence>
<feature type="compositionally biased region" description="Basic and acidic residues" evidence="1">
    <location>
        <begin position="497"/>
        <end position="513"/>
    </location>
</feature>
<evidence type="ECO:0000256" key="1">
    <source>
        <dbReference type="SAM" id="MobiDB-lite"/>
    </source>
</evidence>
<dbReference type="AlphaFoldDB" id="A0A4P9YIU0"/>
<feature type="region of interest" description="Disordered" evidence="1">
    <location>
        <begin position="254"/>
        <end position="286"/>
    </location>
</feature>
<dbReference type="Gene3D" id="2.60.40.10">
    <property type="entry name" value="Immunoglobulins"/>
    <property type="match status" value="2"/>
</dbReference>
<feature type="region of interest" description="Disordered" evidence="1">
    <location>
        <begin position="497"/>
        <end position="525"/>
    </location>
</feature>
<proteinExistence type="predicted"/>
<organism evidence="2 3">
    <name type="scientific">Rozella allomycis (strain CSF55)</name>
    <dbReference type="NCBI Taxonomy" id="988480"/>
    <lineage>
        <taxon>Eukaryota</taxon>
        <taxon>Fungi</taxon>
        <taxon>Fungi incertae sedis</taxon>
        <taxon>Cryptomycota</taxon>
        <taxon>Cryptomycota incertae sedis</taxon>
        <taxon>Rozella</taxon>
    </lineage>
</organism>
<feature type="compositionally biased region" description="Basic residues" evidence="1">
    <location>
        <begin position="256"/>
        <end position="265"/>
    </location>
</feature>
<reference evidence="3" key="1">
    <citation type="journal article" date="2018" name="Nat. Microbiol.">
        <title>Leveraging single-cell genomics to expand the fungal tree of life.</title>
        <authorList>
            <person name="Ahrendt S.R."/>
            <person name="Quandt C.A."/>
            <person name="Ciobanu D."/>
            <person name="Clum A."/>
            <person name="Salamov A."/>
            <person name="Andreopoulos B."/>
            <person name="Cheng J.F."/>
            <person name="Woyke T."/>
            <person name="Pelin A."/>
            <person name="Henrissat B."/>
            <person name="Reynolds N.K."/>
            <person name="Benny G.L."/>
            <person name="Smith M.E."/>
            <person name="James T.Y."/>
            <person name="Grigoriev I.V."/>
        </authorList>
    </citation>
    <scope>NUCLEOTIDE SEQUENCE [LARGE SCALE GENOMIC DNA]</scope>
    <source>
        <strain evidence="3">CSF55</strain>
    </source>
</reference>